<dbReference type="AlphaFoldDB" id="A0A2T6AMY7"/>
<evidence type="ECO:0000313" key="6">
    <source>
        <dbReference type="Proteomes" id="UP000244174"/>
    </source>
</evidence>
<evidence type="ECO:0000256" key="3">
    <source>
        <dbReference type="ARBA" id="ARBA00023237"/>
    </source>
</evidence>
<dbReference type="InterPro" id="IPR036942">
    <property type="entry name" value="Beta-barrel_TonB_sf"/>
</dbReference>
<dbReference type="InterPro" id="IPR008969">
    <property type="entry name" value="CarboxyPept-like_regulatory"/>
</dbReference>
<dbReference type="Pfam" id="PF07715">
    <property type="entry name" value="Plug"/>
    <property type="match status" value="1"/>
</dbReference>
<dbReference type="GO" id="GO:0009279">
    <property type="term" value="C:cell outer membrane"/>
    <property type="evidence" value="ECO:0007669"/>
    <property type="project" value="UniProtKB-SubCell"/>
</dbReference>
<evidence type="ECO:0000256" key="2">
    <source>
        <dbReference type="ARBA" id="ARBA00023136"/>
    </source>
</evidence>
<dbReference type="RefSeq" id="WP_108171074.1">
    <property type="nucleotide sequence ID" value="NZ_QBKQ01000001.1"/>
</dbReference>
<dbReference type="Gene3D" id="2.170.130.10">
    <property type="entry name" value="TonB-dependent receptor, plug domain"/>
    <property type="match status" value="1"/>
</dbReference>
<dbReference type="InterPro" id="IPR037066">
    <property type="entry name" value="Plug_dom_sf"/>
</dbReference>
<protein>
    <submittedName>
        <fullName evidence="5">TonB-dependent receptor-like protein</fullName>
    </submittedName>
</protein>
<dbReference type="Gene3D" id="2.40.170.20">
    <property type="entry name" value="TonB-dependent receptor, beta-barrel domain"/>
    <property type="match status" value="2"/>
</dbReference>
<dbReference type="Pfam" id="PF13715">
    <property type="entry name" value="CarbopepD_reg_2"/>
    <property type="match status" value="1"/>
</dbReference>
<organism evidence="5 6">
    <name type="scientific">Christiangramia gaetbulicola</name>
    <dbReference type="NCBI Taxonomy" id="703340"/>
    <lineage>
        <taxon>Bacteria</taxon>
        <taxon>Pseudomonadati</taxon>
        <taxon>Bacteroidota</taxon>
        <taxon>Flavobacteriia</taxon>
        <taxon>Flavobacteriales</taxon>
        <taxon>Flavobacteriaceae</taxon>
        <taxon>Christiangramia</taxon>
    </lineage>
</organism>
<keyword evidence="5" id="KW-0675">Receptor</keyword>
<dbReference type="OrthoDB" id="1453181at2"/>
<name>A0A2T6AMY7_9FLAO</name>
<proteinExistence type="predicted"/>
<dbReference type="Proteomes" id="UP000244174">
    <property type="component" value="Unassembled WGS sequence"/>
</dbReference>
<dbReference type="SUPFAM" id="SSF49464">
    <property type="entry name" value="Carboxypeptidase regulatory domain-like"/>
    <property type="match status" value="1"/>
</dbReference>
<dbReference type="Gene3D" id="2.60.40.1120">
    <property type="entry name" value="Carboxypeptidase-like, regulatory domain"/>
    <property type="match status" value="1"/>
</dbReference>
<dbReference type="InterPro" id="IPR012910">
    <property type="entry name" value="Plug_dom"/>
</dbReference>
<comment type="caution">
    <text evidence="5">The sequence shown here is derived from an EMBL/GenBank/DDBJ whole genome shotgun (WGS) entry which is preliminary data.</text>
</comment>
<evidence type="ECO:0000256" key="1">
    <source>
        <dbReference type="ARBA" id="ARBA00004442"/>
    </source>
</evidence>
<sequence length="941" mass="106617">MKISIFWVFIFILISLKVSSQQPAGQGRLVDAITDVPLPQVKIAIQGSFNETLTNTDGSFSIGVETTVSNEVILVVSRPGYITKRLPLKITSENKDLGDILLQPDEFYERSQQFTISLTESEILAEEGKFDNISGLLQSTRDVYLNAAAFDFSQTFFRVRGLGSEYGKLLINGVEMNKLYDGRPQWSNWGGLNDVQRNQVFSIGIAPTEYGFGGLGGTTNIMMRASKYQKGSRISVAGSNRSYSGRLMATYASGEKGNGWFYAFSIARRYAEEGYMDGTLYDANSFFASVEKKISDNHSLNFTGFYTPVTRGKSAPLTQEVLDLKGRKYNPYWGYQEGDIRNSRMREIREPVLMLNHFWQFSENMDLNTNISYQFGEVTNSRIDYGGTTSAELDWQQAYLGGGANPDPAYYQKLPSYYLRFEGSENFEAALRSQNDFVDNGQFNWEQLYLANNTASLSGTNSIYALAEDVNRDNQLSANLILNWKLQDNFKVNAGIRFSSLKSDNFARIKDLFGGSSFLDIDVFAEEVSGTPLILASQSDLLNPDRSVAVRDSYKYNYEISSNLSETFLQAQYYFKRLELSLSGKFGTVKYQRDGKYQNGIFSGNSLGESESADFLDIGLKSGLIYKFSGRQNIEVNLCYFNKPPGFRNVFVNPRQNNEIVRGSEEEIIQTSDLSYRYRSSKFNLRLTGYLTKINNAAEVSYYFSNGLGDLGSENTVAFVQEVLTDIDKQLFGLEFGSEYQVNSMIKLKAVASLGQFTYANNPSLYLSSASFSAPKDYGKTYLKDYYLAGGPQRAAQIGFEYRDPQYWWFGSMLNYFSHGFIDINPLSRTSNFQTDYDGFPLLDYDEEVARALLQQEKFDSYFLVNLVGGKSWRIKDKYLGFFVSINNLLDKEYKSGGFEQARNSNYRTLKQDMDRDMPVFGNKYWLGYGTSFFVNLSLRF</sequence>
<keyword evidence="3" id="KW-0998">Cell outer membrane</keyword>
<evidence type="ECO:0000259" key="4">
    <source>
        <dbReference type="Pfam" id="PF07715"/>
    </source>
</evidence>
<feature type="domain" description="TonB-dependent receptor plug" evidence="4">
    <location>
        <begin position="119"/>
        <end position="218"/>
    </location>
</feature>
<dbReference type="SUPFAM" id="SSF56935">
    <property type="entry name" value="Porins"/>
    <property type="match status" value="1"/>
</dbReference>
<accession>A0A2T6AMY7</accession>
<keyword evidence="2" id="KW-0472">Membrane</keyword>
<reference evidence="5 6" key="1">
    <citation type="submission" date="2018-04" db="EMBL/GenBank/DDBJ databases">
        <title>Genomic Encyclopedia of Archaeal and Bacterial Type Strains, Phase II (KMG-II): from individual species to whole genera.</title>
        <authorList>
            <person name="Goeker M."/>
        </authorList>
    </citation>
    <scope>NUCLEOTIDE SEQUENCE [LARGE SCALE GENOMIC DNA]</scope>
    <source>
        <strain evidence="5 6">DSM 23082</strain>
    </source>
</reference>
<dbReference type="EMBL" id="QBKQ01000001">
    <property type="protein sequence ID" value="PTX45185.1"/>
    <property type="molecule type" value="Genomic_DNA"/>
</dbReference>
<gene>
    <name evidence="5" type="ORF">C8P64_1176</name>
</gene>
<comment type="subcellular location">
    <subcellularLocation>
        <location evidence="1">Cell outer membrane</location>
    </subcellularLocation>
</comment>
<keyword evidence="6" id="KW-1185">Reference proteome</keyword>
<evidence type="ECO:0000313" key="5">
    <source>
        <dbReference type="EMBL" id="PTX45185.1"/>
    </source>
</evidence>